<evidence type="ECO:0000313" key="4">
    <source>
        <dbReference type="Proteomes" id="UP000317078"/>
    </source>
</evidence>
<dbReference type="OrthoDB" id="9812625at2"/>
<evidence type="ECO:0000259" key="2">
    <source>
        <dbReference type="Pfam" id="PF00171"/>
    </source>
</evidence>
<dbReference type="SUPFAM" id="SSF53720">
    <property type="entry name" value="ALDH-like"/>
    <property type="match status" value="1"/>
</dbReference>
<dbReference type="Proteomes" id="UP000317078">
    <property type="component" value="Unassembled WGS sequence"/>
</dbReference>
<organism evidence="3 4">
    <name type="scientific">Muricoccus nepalensis</name>
    <dbReference type="NCBI Taxonomy" id="1854500"/>
    <lineage>
        <taxon>Bacteria</taxon>
        <taxon>Pseudomonadati</taxon>
        <taxon>Pseudomonadota</taxon>
        <taxon>Alphaproteobacteria</taxon>
        <taxon>Acetobacterales</taxon>
        <taxon>Roseomonadaceae</taxon>
        <taxon>Muricoccus</taxon>
    </lineage>
</organism>
<reference evidence="3 4" key="1">
    <citation type="journal article" date="2019" name="Environ. Microbiol.">
        <title>Species interactions and distinct microbial communities in high Arctic permafrost affected cryosols are associated with the CH4 and CO2 gas fluxes.</title>
        <authorList>
            <person name="Altshuler I."/>
            <person name="Hamel J."/>
            <person name="Turney S."/>
            <person name="Magnuson E."/>
            <person name="Levesque R."/>
            <person name="Greer C."/>
            <person name="Whyte L.G."/>
        </authorList>
    </citation>
    <scope>NUCLEOTIDE SEQUENCE [LARGE SCALE GENOMIC DNA]</scope>
    <source>
        <strain evidence="3 4">S9.3B</strain>
    </source>
</reference>
<sequence length="79" mass="8256">MDLARAMDATLLGPIAPRDAGAVFVNALVASDPRIPFGGIEKSGYGRDRSALGLRAFMNTKTVWIGAAEPAASPRKALD</sequence>
<dbReference type="InterPro" id="IPR047110">
    <property type="entry name" value="GABD/Sad-like"/>
</dbReference>
<dbReference type="InterPro" id="IPR016162">
    <property type="entry name" value="Ald_DH_N"/>
</dbReference>
<dbReference type="InterPro" id="IPR016163">
    <property type="entry name" value="Ald_DH_C"/>
</dbReference>
<dbReference type="Pfam" id="PF00171">
    <property type="entry name" value="Aldedh"/>
    <property type="match status" value="1"/>
</dbReference>
<dbReference type="RefSeq" id="WP_140886799.1">
    <property type="nucleotide sequence ID" value="NZ_RCZP01000050.1"/>
</dbReference>
<dbReference type="Gene3D" id="3.40.309.10">
    <property type="entry name" value="Aldehyde Dehydrogenase, Chain A, domain 2"/>
    <property type="match status" value="1"/>
</dbReference>
<protein>
    <submittedName>
        <fullName evidence="3">Aldehyde dehydrogenase family protein</fullName>
    </submittedName>
</protein>
<evidence type="ECO:0000313" key="3">
    <source>
        <dbReference type="EMBL" id="TPG44818.1"/>
    </source>
</evidence>
<accession>A0A502F3V9</accession>
<feature type="domain" description="Aldehyde dehydrogenase" evidence="2">
    <location>
        <begin position="19"/>
        <end position="63"/>
    </location>
</feature>
<dbReference type="PANTHER" id="PTHR43217:SF1">
    <property type="entry name" value="SUCCINATE SEMIALDEHYDE DEHYDROGENASE [NAD(P)+] SAD"/>
    <property type="match status" value="1"/>
</dbReference>
<dbReference type="InterPro" id="IPR015590">
    <property type="entry name" value="Aldehyde_DH_dom"/>
</dbReference>
<dbReference type="InterPro" id="IPR016161">
    <property type="entry name" value="Ald_DH/histidinol_DH"/>
</dbReference>
<proteinExistence type="predicted"/>
<evidence type="ECO:0000256" key="1">
    <source>
        <dbReference type="ARBA" id="ARBA00023002"/>
    </source>
</evidence>
<dbReference type="PANTHER" id="PTHR43217">
    <property type="entry name" value="SUCCINATE SEMIALDEHYDE DEHYDROGENASE [NAD(P)+] SAD"/>
    <property type="match status" value="1"/>
</dbReference>
<keyword evidence="4" id="KW-1185">Reference proteome</keyword>
<name>A0A502F3V9_9PROT</name>
<comment type="caution">
    <text evidence="3">The sequence shown here is derived from an EMBL/GenBank/DDBJ whole genome shotgun (WGS) entry which is preliminary data.</text>
</comment>
<dbReference type="GO" id="GO:0004777">
    <property type="term" value="F:succinate-semialdehyde dehydrogenase (NAD+) activity"/>
    <property type="evidence" value="ECO:0007669"/>
    <property type="project" value="TreeGrafter"/>
</dbReference>
<dbReference type="AlphaFoldDB" id="A0A502F3V9"/>
<dbReference type="Gene3D" id="3.40.605.10">
    <property type="entry name" value="Aldehyde Dehydrogenase, Chain A, domain 1"/>
    <property type="match status" value="1"/>
</dbReference>
<dbReference type="EMBL" id="RCZP01000050">
    <property type="protein sequence ID" value="TPG44818.1"/>
    <property type="molecule type" value="Genomic_DNA"/>
</dbReference>
<gene>
    <name evidence="3" type="ORF">EAH89_26825</name>
</gene>
<keyword evidence="1" id="KW-0560">Oxidoreductase</keyword>